<organism evidence="2 3">
    <name type="scientific">Actinoplanes awajinensis subsp. mycoplanecinus</name>
    <dbReference type="NCBI Taxonomy" id="135947"/>
    <lineage>
        <taxon>Bacteria</taxon>
        <taxon>Bacillati</taxon>
        <taxon>Actinomycetota</taxon>
        <taxon>Actinomycetes</taxon>
        <taxon>Micromonosporales</taxon>
        <taxon>Micromonosporaceae</taxon>
        <taxon>Actinoplanes</taxon>
    </lineage>
</organism>
<keyword evidence="2" id="KW-0808">Transferase</keyword>
<dbReference type="InterPro" id="IPR016181">
    <property type="entry name" value="Acyl_CoA_acyltransferase"/>
</dbReference>
<dbReference type="PANTHER" id="PTHR43792:SF1">
    <property type="entry name" value="N-ACETYLTRANSFERASE DOMAIN-CONTAINING PROTEIN"/>
    <property type="match status" value="1"/>
</dbReference>
<dbReference type="GO" id="GO:0016747">
    <property type="term" value="F:acyltransferase activity, transferring groups other than amino-acyl groups"/>
    <property type="evidence" value="ECO:0007669"/>
    <property type="project" value="InterPro"/>
</dbReference>
<dbReference type="InterPro" id="IPR051531">
    <property type="entry name" value="N-acetyltransferase"/>
</dbReference>
<evidence type="ECO:0000313" key="3">
    <source>
        <dbReference type="Proteomes" id="UP000053244"/>
    </source>
</evidence>
<accession>A0A124G9P7</accession>
<name>A0A124G9P7_9ACTN</name>
<protein>
    <submittedName>
        <fullName evidence="2">GCN5 family acetyltransferase</fullName>
    </submittedName>
</protein>
<dbReference type="Proteomes" id="UP000053244">
    <property type="component" value="Unassembled WGS sequence"/>
</dbReference>
<dbReference type="Pfam" id="PF13302">
    <property type="entry name" value="Acetyltransf_3"/>
    <property type="match status" value="1"/>
</dbReference>
<dbReference type="Gene3D" id="3.40.630.30">
    <property type="match status" value="1"/>
</dbReference>
<keyword evidence="3" id="KW-1185">Reference proteome</keyword>
<gene>
    <name evidence="2" type="ORF">ADL15_26840</name>
</gene>
<evidence type="ECO:0000259" key="1">
    <source>
        <dbReference type="PROSITE" id="PS51186"/>
    </source>
</evidence>
<dbReference type="PROSITE" id="PS51186">
    <property type="entry name" value="GNAT"/>
    <property type="match status" value="1"/>
</dbReference>
<dbReference type="SUPFAM" id="SSF55729">
    <property type="entry name" value="Acyl-CoA N-acyltransferases (Nat)"/>
    <property type="match status" value="1"/>
</dbReference>
<evidence type="ECO:0000313" key="2">
    <source>
        <dbReference type="EMBL" id="KUL29726.1"/>
    </source>
</evidence>
<dbReference type="InterPro" id="IPR000182">
    <property type="entry name" value="GNAT_dom"/>
</dbReference>
<feature type="domain" description="N-acetyltransferase" evidence="1">
    <location>
        <begin position="16"/>
        <end position="177"/>
    </location>
</feature>
<dbReference type="EMBL" id="LLZH01000276">
    <property type="protein sequence ID" value="KUL29726.1"/>
    <property type="molecule type" value="Genomic_DNA"/>
</dbReference>
<sequence length="202" mass="22571">MDQDALVHAYLDTERLTLRHFTLDDADLLIELDSDPAVMRYLTGGEATPPEHYRERGMRNIIAGYERSGGAFGLFAAHEKASGAFIGWFHLRPDRDGPLDEAELGYRLRQAAWGKGYATEGSRALLARGFTELGVRRVWADTMVKNDGSRKVMAKVGMTMTGTLETPPDMLMVEGAEHGGVRYEITKQQWESLVDLVRPVRS</sequence>
<dbReference type="PANTHER" id="PTHR43792">
    <property type="entry name" value="GNAT FAMILY, PUTATIVE (AFU_ORTHOLOGUE AFUA_3G00765)-RELATED-RELATED"/>
    <property type="match status" value="1"/>
</dbReference>
<dbReference type="AlphaFoldDB" id="A0A124G9P7"/>
<reference evidence="2 3" key="1">
    <citation type="submission" date="2015-10" db="EMBL/GenBank/DDBJ databases">
        <authorList>
            <person name="Gilbert D.G."/>
        </authorList>
    </citation>
    <scope>NUCLEOTIDE SEQUENCE [LARGE SCALE GENOMIC DNA]</scope>
    <source>
        <strain evidence="2 3">NRRL B-16712</strain>
    </source>
</reference>
<comment type="caution">
    <text evidence="2">The sequence shown here is derived from an EMBL/GenBank/DDBJ whole genome shotgun (WGS) entry which is preliminary data.</text>
</comment>
<proteinExistence type="predicted"/>